<dbReference type="Proteomes" id="UP000572540">
    <property type="component" value="Unassembled WGS sequence"/>
</dbReference>
<dbReference type="AlphaFoldDB" id="A0A7Y9W2U3"/>
<evidence type="ECO:0000313" key="2">
    <source>
        <dbReference type="EMBL" id="NYH13257.1"/>
    </source>
</evidence>
<reference evidence="2 3" key="1">
    <citation type="submission" date="2020-07" db="EMBL/GenBank/DDBJ databases">
        <title>Exploring microbial biodiversity for novel pathways involved in the catabolism of aromatic compounds derived from lignin.</title>
        <authorList>
            <person name="Elkins J."/>
        </authorList>
    </citation>
    <scope>NUCLEOTIDE SEQUENCE [LARGE SCALE GENOMIC DNA]</scope>
    <source>
        <strain evidence="2 3">H2C3B</strain>
    </source>
</reference>
<evidence type="ECO:0000313" key="3">
    <source>
        <dbReference type="Proteomes" id="UP000572540"/>
    </source>
</evidence>
<proteinExistence type="predicted"/>
<protein>
    <submittedName>
        <fullName evidence="2">Uncharacterized protein</fullName>
    </submittedName>
</protein>
<comment type="caution">
    <text evidence="2">The sequence shown here is derived from an EMBL/GenBank/DDBJ whole genome shotgun (WGS) entry which is preliminary data.</text>
</comment>
<name>A0A7Y9W2U3_9BURK</name>
<gene>
    <name evidence="2" type="ORF">GGD41_000485</name>
</gene>
<feature type="compositionally biased region" description="Polar residues" evidence="1">
    <location>
        <begin position="65"/>
        <end position="76"/>
    </location>
</feature>
<feature type="region of interest" description="Disordered" evidence="1">
    <location>
        <begin position="1"/>
        <end position="76"/>
    </location>
</feature>
<sequence length="76" mass="7791">MMLKYTPCRSSVAPRPSAASTQKAVTAACHASVSRAEPDAMASTRRPANSGVSTSANAESSTSSVIAQTRQGCFAQ</sequence>
<evidence type="ECO:0000256" key="1">
    <source>
        <dbReference type="SAM" id="MobiDB-lite"/>
    </source>
</evidence>
<dbReference type="EMBL" id="JACCAU010000001">
    <property type="protein sequence ID" value="NYH13257.1"/>
    <property type="molecule type" value="Genomic_DNA"/>
</dbReference>
<feature type="compositionally biased region" description="Low complexity" evidence="1">
    <location>
        <begin position="53"/>
        <end position="64"/>
    </location>
</feature>
<feature type="compositionally biased region" description="Low complexity" evidence="1">
    <location>
        <begin position="9"/>
        <end position="20"/>
    </location>
</feature>
<organism evidence="2 3">
    <name type="scientific">Paraburkholderia bryophila</name>
    <dbReference type="NCBI Taxonomy" id="420952"/>
    <lineage>
        <taxon>Bacteria</taxon>
        <taxon>Pseudomonadati</taxon>
        <taxon>Pseudomonadota</taxon>
        <taxon>Betaproteobacteria</taxon>
        <taxon>Burkholderiales</taxon>
        <taxon>Burkholderiaceae</taxon>
        <taxon>Paraburkholderia</taxon>
    </lineage>
</organism>
<accession>A0A7Y9W2U3</accession>